<keyword evidence="12" id="KW-1185">Reference proteome</keyword>
<accession>A0ABS6FY30</accession>
<evidence type="ECO:0000256" key="5">
    <source>
        <dbReference type="ARBA" id="ARBA00022927"/>
    </source>
</evidence>
<comment type="similarity">
    <text evidence="8">Belongs to the binding-protein-dependent transport system permease family. OppBC subfamily.</text>
</comment>
<dbReference type="PROSITE" id="PS50928">
    <property type="entry name" value="ABC_TM1"/>
    <property type="match status" value="1"/>
</dbReference>
<name>A0ABS6FY30_9FIRM</name>
<dbReference type="InterPro" id="IPR025966">
    <property type="entry name" value="OppC_N"/>
</dbReference>
<comment type="caution">
    <text evidence="11">The sequence shown here is derived from an EMBL/GenBank/DDBJ whole genome shotgun (WGS) entry which is preliminary data.</text>
</comment>
<evidence type="ECO:0000256" key="1">
    <source>
        <dbReference type="ARBA" id="ARBA00004651"/>
    </source>
</evidence>
<dbReference type="Pfam" id="PF00528">
    <property type="entry name" value="BPD_transp_1"/>
    <property type="match status" value="1"/>
</dbReference>
<keyword evidence="6 9" id="KW-1133">Transmembrane helix</keyword>
<evidence type="ECO:0000256" key="7">
    <source>
        <dbReference type="ARBA" id="ARBA00023136"/>
    </source>
</evidence>
<reference evidence="11 12" key="1">
    <citation type="submission" date="2021-06" db="EMBL/GenBank/DDBJ databases">
        <authorList>
            <person name="Sun Q."/>
            <person name="Li D."/>
        </authorList>
    </citation>
    <scope>NUCLEOTIDE SEQUENCE [LARGE SCALE GENOMIC DNA]</scope>
    <source>
        <strain evidence="11 12">MSJ-5</strain>
    </source>
</reference>
<evidence type="ECO:0000313" key="11">
    <source>
        <dbReference type="EMBL" id="MBU5674969.1"/>
    </source>
</evidence>
<dbReference type="EMBL" id="JAHLQK010000001">
    <property type="protein sequence ID" value="MBU5674969.1"/>
    <property type="molecule type" value="Genomic_DNA"/>
</dbReference>
<dbReference type="Proteomes" id="UP000779508">
    <property type="component" value="Unassembled WGS sequence"/>
</dbReference>
<evidence type="ECO:0000256" key="6">
    <source>
        <dbReference type="ARBA" id="ARBA00022989"/>
    </source>
</evidence>
<feature type="transmembrane region" description="Helical" evidence="9">
    <location>
        <begin position="236"/>
        <end position="255"/>
    </location>
</feature>
<proteinExistence type="inferred from homology"/>
<keyword evidence="7 9" id="KW-0472">Membrane</keyword>
<evidence type="ECO:0000259" key="10">
    <source>
        <dbReference type="PROSITE" id="PS50928"/>
    </source>
</evidence>
<dbReference type="PANTHER" id="PTHR43386">
    <property type="entry name" value="OLIGOPEPTIDE TRANSPORT SYSTEM PERMEASE PROTEIN APPC"/>
    <property type="match status" value="1"/>
</dbReference>
<evidence type="ECO:0000256" key="8">
    <source>
        <dbReference type="ARBA" id="ARBA00024202"/>
    </source>
</evidence>
<keyword evidence="4" id="KW-0571">Peptide transport</keyword>
<evidence type="ECO:0000256" key="2">
    <source>
        <dbReference type="ARBA" id="ARBA00022448"/>
    </source>
</evidence>
<evidence type="ECO:0000313" key="12">
    <source>
        <dbReference type="Proteomes" id="UP000779508"/>
    </source>
</evidence>
<feature type="transmembrane region" description="Helical" evidence="9">
    <location>
        <begin position="212"/>
        <end position="230"/>
    </location>
</feature>
<feature type="transmembrane region" description="Helical" evidence="9">
    <location>
        <begin position="286"/>
        <end position="308"/>
    </location>
</feature>
<gene>
    <name evidence="11" type="ORF">KQI88_00880</name>
</gene>
<feature type="transmembrane region" description="Helical" evidence="9">
    <location>
        <begin position="345"/>
        <end position="365"/>
    </location>
</feature>
<feature type="transmembrane region" description="Helical" evidence="9">
    <location>
        <begin position="175"/>
        <end position="200"/>
    </location>
</feature>
<evidence type="ECO:0000256" key="3">
    <source>
        <dbReference type="ARBA" id="ARBA00022692"/>
    </source>
</evidence>
<dbReference type="RefSeq" id="WP_216414481.1">
    <property type="nucleotide sequence ID" value="NZ_JAHLQK010000001.1"/>
</dbReference>
<dbReference type="InterPro" id="IPR050366">
    <property type="entry name" value="BP-dependent_transpt_permease"/>
</dbReference>
<sequence length="377" mass="42821">MGTTEEVKVQKSDFEFVQLNDQILDTKFEGEPIGFFKDAMLRFKRNKSAIIASIFITIIIFMAIFGPMINPYTYRQQNLDWDLLPPRIPVVEKIGIFDGTKVMDIRKTSLEERYKDSLVRIEEEYIFHYRGEEIPMVKARIDVYELKNAEDQYFWFGTDSLGRDQWTRLWRGSRVSLMIAFLAVIINVCIGVVYGSISGYYGGMTDMLMQRFIEIISAIPTIVLVMLLMMFLGSGIFSFVLAFVFTGWIGMSRMIRAQFYKYKGQEYVLASRTMGAKDSKLIFRHILPNAIGPLITQATLAIPSAIFLESTLSYLGLGIGAPEPSIGNLLAEGQKVLLNNPHLTIFPAIVISILMLSFNLFGNGLRDAFDPTLRGHE</sequence>
<dbReference type="Pfam" id="PF12911">
    <property type="entry name" value="OppC_N"/>
    <property type="match status" value="1"/>
</dbReference>
<protein>
    <submittedName>
        <fullName evidence="11">ABC transporter permease</fullName>
    </submittedName>
</protein>
<feature type="domain" description="ABC transmembrane type-1" evidence="10">
    <location>
        <begin position="173"/>
        <end position="362"/>
    </location>
</feature>
<feature type="transmembrane region" description="Helical" evidence="9">
    <location>
        <begin position="49"/>
        <end position="69"/>
    </location>
</feature>
<dbReference type="CDD" id="cd06261">
    <property type="entry name" value="TM_PBP2"/>
    <property type="match status" value="1"/>
</dbReference>
<keyword evidence="3 9" id="KW-0812">Transmembrane</keyword>
<keyword evidence="5" id="KW-0653">Protein transport</keyword>
<keyword evidence="2 9" id="KW-0813">Transport</keyword>
<comment type="subcellular location">
    <subcellularLocation>
        <location evidence="1 9">Cell membrane</location>
        <topology evidence="1 9">Multi-pass membrane protein</topology>
    </subcellularLocation>
</comment>
<organism evidence="11 12">
    <name type="scientific">Alkaliphilus flagellatus</name>
    <dbReference type="NCBI Taxonomy" id="2841507"/>
    <lineage>
        <taxon>Bacteria</taxon>
        <taxon>Bacillati</taxon>
        <taxon>Bacillota</taxon>
        <taxon>Clostridia</taxon>
        <taxon>Peptostreptococcales</taxon>
        <taxon>Natronincolaceae</taxon>
        <taxon>Alkaliphilus</taxon>
    </lineage>
</organism>
<evidence type="ECO:0000256" key="4">
    <source>
        <dbReference type="ARBA" id="ARBA00022856"/>
    </source>
</evidence>
<dbReference type="InterPro" id="IPR000515">
    <property type="entry name" value="MetI-like"/>
</dbReference>
<evidence type="ECO:0000256" key="9">
    <source>
        <dbReference type="RuleBase" id="RU363032"/>
    </source>
</evidence>
<dbReference type="PANTHER" id="PTHR43386:SF24">
    <property type="entry name" value="OLIGOPEPTIDE TRANSPORT SYSTEM PERMEASE PROTEIN AMID"/>
    <property type="match status" value="1"/>
</dbReference>